<name>A0A392MVX6_9FABA</name>
<sequence length="104" mass="11934">DHSINIWNQTIFAQVVLQASEEQPDVAAGIFALLQQEDKDNDGIFAVIIWSTWNQRNDKVWRNKDTPQLTVISQAMNFLNDWKNIKSVRTATSVDMQAEMTVIK</sequence>
<dbReference type="AlphaFoldDB" id="A0A392MVX6"/>
<proteinExistence type="predicted"/>
<dbReference type="Proteomes" id="UP000265520">
    <property type="component" value="Unassembled WGS sequence"/>
</dbReference>
<comment type="caution">
    <text evidence="1">The sequence shown here is derived from an EMBL/GenBank/DDBJ whole genome shotgun (WGS) entry which is preliminary data.</text>
</comment>
<evidence type="ECO:0000313" key="1">
    <source>
        <dbReference type="EMBL" id="MCH91109.1"/>
    </source>
</evidence>
<organism evidence="1 2">
    <name type="scientific">Trifolium medium</name>
    <dbReference type="NCBI Taxonomy" id="97028"/>
    <lineage>
        <taxon>Eukaryota</taxon>
        <taxon>Viridiplantae</taxon>
        <taxon>Streptophyta</taxon>
        <taxon>Embryophyta</taxon>
        <taxon>Tracheophyta</taxon>
        <taxon>Spermatophyta</taxon>
        <taxon>Magnoliopsida</taxon>
        <taxon>eudicotyledons</taxon>
        <taxon>Gunneridae</taxon>
        <taxon>Pentapetalae</taxon>
        <taxon>rosids</taxon>
        <taxon>fabids</taxon>
        <taxon>Fabales</taxon>
        <taxon>Fabaceae</taxon>
        <taxon>Papilionoideae</taxon>
        <taxon>50 kb inversion clade</taxon>
        <taxon>NPAAA clade</taxon>
        <taxon>Hologalegina</taxon>
        <taxon>IRL clade</taxon>
        <taxon>Trifolieae</taxon>
        <taxon>Trifolium</taxon>
    </lineage>
</organism>
<feature type="non-terminal residue" evidence="1">
    <location>
        <position position="1"/>
    </location>
</feature>
<reference evidence="1 2" key="1">
    <citation type="journal article" date="2018" name="Front. Plant Sci.">
        <title>Red Clover (Trifolium pratense) and Zigzag Clover (T. medium) - A Picture of Genomic Similarities and Differences.</title>
        <authorList>
            <person name="Dluhosova J."/>
            <person name="Istvanek J."/>
            <person name="Nedelnik J."/>
            <person name="Repkova J."/>
        </authorList>
    </citation>
    <scope>NUCLEOTIDE SEQUENCE [LARGE SCALE GENOMIC DNA]</scope>
    <source>
        <strain evidence="2">cv. 10/8</strain>
        <tissue evidence="1">Leaf</tissue>
    </source>
</reference>
<keyword evidence="2" id="KW-1185">Reference proteome</keyword>
<protein>
    <submittedName>
        <fullName evidence="1">Uncharacterized protein</fullName>
    </submittedName>
</protein>
<gene>
    <name evidence="1" type="ORF">A2U01_0012034</name>
</gene>
<evidence type="ECO:0000313" key="2">
    <source>
        <dbReference type="Proteomes" id="UP000265520"/>
    </source>
</evidence>
<dbReference type="EMBL" id="LXQA010019709">
    <property type="protein sequence ID" value="MCH91109.1"/>
    <property type="molecule type" value="Genomic_DNA"/>
</dbReference>
<accession>A0A392MVX6</accession>